<proteinExistence type="predicted"/>
<name>A0A6J5SKG8_9CAUD</name>
<dbReference type="EMBL" id="LR797459">
    <property type="protein sequence ID" value="CAB4218491.1"/>
    <property type="molecule type" value="Genomic_DNA"/>
</dbReference>
<protein>
    <submittedName>
        <fullName evidence="1">Uncharacterized protein</fullName>
    </submittedName>
</protein>
<dbReference type="EMBL" id="LR797412">
    <property type="protein sequence ID" value="CAB4214598.1"/>
    <property type="molecule type" value="Genomic_DNA"/>
</dbReference>
<reference evidence="1" key="1">
    <citation type="submission" date="2020-05" db="EMBL/GenBank/DDBJ databases">
        <authorList>
            <person name="Chiriac C."/>
            <person name="Salcher M."/>
            <person name="Ghai R."/>
            <person name="Kavagutti S V."/>
        </authorList>
    </citation>
    <scope>NUCLEOTIDE SEQUENCE</scope>
</reference>
<gene>
    <name evidence="1" type="ORF">UFOVP1459_49</name>
    <name evidence="2" type="ORF">UFOVP1609_23</name>
</gene>
<evidence type="ECO:0000313" key="2">
    <source>
        <dbReference type="EMBL" id="CAB4218491.1"/>
    </source>
</evidence>
<sequence length="191" mass="21721">MIVVISWTGTEERERNMNKDINLDTKKGLRKALLAVAEMLEANEIVHTNRRNGVVDVGIEPQPDQRNFNLEVSANSDYNCGTVACIGGWCWLLNKEEPVATEDGSIIYDDNAIERADWYVNSQRGKLEELFYPPFSEYFADAEIGSEDEDFWRAFSETYKTVTPAQTAKAIRNFVKNGDADWFSVMKNAHP</sequence>
<accession>A0A6J5SKG8</accession>
<evidence type="ECO:0000313" key="1">
    <source>
        <dbReference type="EMBL" id="CAB4214598.1"/>
    </source>
</evidence>
<organism evidence="1">
    <name type="scientific">uncultured Caudovirales phage</name>
    <dbReference type="NCBI Taxonomy" id="2100421"/>
    <lineage>
        <taxon>Viruses</taxon>
        <taxon>Duplodnaviria</taxon>
        <taxon>Heunggongvirae</taxon>
        <taxon>Uroviricota</taxon>
        <taxon>Caudoviricetes</taxon>
        <taxon>Peduoviridae</taxon>
        <taxon>Maltschvirus</taxon>
        <taxon>Maltschvirus maltsch</taxon>
    </lineage>
</organism>